<proteinExistence type="predicted"/>
<accession>A0A4R3V610</accession>
<sequence length="161" mass="17557">MRKIRLIASTIILSSASALSFAQTTDEHNAHHPGGTGNNETSISDKSLAADPALLKQKMDTHMKAMNTFHENLQKATPDERRALMSEHHDLMQEGMKLMGMASAGMQGMGMMGSMHSQTGKDPSAAPPGAHHEMMLKRMDMMQGMMQMMMDRMPAAATTTP</sequence>
<comment type="caution">
    <text evidence="3">The sequence shown here is derived from an EMBL/GenBank/DDBJ whole genome shotgun (WGS) entry which is preliminary data.</text>
</comment>
<dbReference type="OrthoDB" id="8686962at2"/>
<dbReference type="AlphaFoldDB" id="A0A4R3V610"/>
<reference evidence="3 4" key="1">
    <citation type="submission" date="2019-03" db="EMBL/GenBank/DDBJ databases">
        <title>Genomic Encyclopedia of Type Strains, Phase IV (KMG-IV): sequencing the most valuable type-strain genomes for metagenomic binning, comparative biology and taxonomic classification.</title>
        <authorList>
            <person name="Goeker M."/>
        </authorList>
    </citation>
    <scope>NUCLEOTIDE SEQUENCE [LARGE SCALE GENOMIC DNA]</scope>
    <source>
        <strain evidence="3 4">DSM 100048</strain>
    </source>
</reference>
<keyword evidence="4" id="KW-1185">Reference proteome</keyword>
<dbReference type="Proteomes" id="UP000294692">
    <property type="component" value="Unassembled WGS sequence"/>
</dbReference>
<organism evidence="3 4">
    <name type="scientific">Paracandidimonas soli</name>
    <dbReference type="NCBI Taxonomy" id="1917182"/>
    <lineage>
        <taxon>Bacteria</taxon>
        <taxon>Pseudomonadati</taxon>
        <taxon>Pseudomonadota</taxon>
        <taxon>Betaproteobacteria</taxon>
        <taxon>Burkholderiales</taxon>
        <taxon>Alcaligenaceae</taxon>
        <taxon>Paracandidimonas</taxon>
    </lineage>
</organism>
<dbReference type="RefSeq" id="WP_132475003.1">
    <property type="nucleotide sequence ID" value="NZ_JBHRVM010000001.1"/>
</dbReference>
<name>A0A4R3V610_9BURK</name>
<evidence type="ECO:0000256" key="1">
    <source>
        <dbReference type="SAM" id="MobiDB-lite"/>
    </source>
</evidence>
<gene>
    <name evidence="3" type="ORF">EV686_10327</name>
</gene>
<dbReference type="EMBL" id="SMBX01000003">
    <property type="protein sequence ID" value="TCV00447.1"/>
    <property type="molecule type" value="Genomic_DNA"/>
</dbReference>
<keyword evidence="2" id="KW-0732">Signal</keyword>
<evidence type="ECO:0000313" key="4">
    <source>
        <dbReference type="Proteomes" id="UP000294692"/>
    </source>
</evidence>
<feature type="signal peptide" evidence="2">
    <location>
        <begin position="1"/>
        <end position="22"/>
    </location>
</feature>
<evidence type="ECO:0000256" key="2">
    <source>
        <dbReference type="SAM" id="SignalP"/>
    </source>
</evidence>
<protein>
    <submittedName>
        <fullName evidence="3">Uncharacterized protein</fullName>
    </submittedName>
</protein>
<feature type="chain" id="PRO_5020932901" evidence="2">
    <location>
        <begin position="23"/>
        <end position="161"/>
    </location>
</feature>
<feature type="region of interest" description="Disordered" evidence="1">
    <location>
        <begin position="24"/>
        <end position="44"/>
    </location>
</feature>
<evidence type="ECO:0000313" key="3">
    <source>
        <dbReference type="EMBL" id="TCV00447.1"/>
    </source>
</evidence>